<evidence type="ECO:0000256" key="1">
    <source>
        <dbReference type="SAM" id="MobiDB-lite"/>
    </source>
</evidence>
<organism evidence="2 3">
    <name type="scientific">Labrys wisconsinensis</name>
    <dbReference type="NCBI Taxonomy" id="425677"/>
    <lineage>
        <taxon>Bacteria</taxon>
        <taxon>Pseudomonadati</taxon>
        <taxon>Pseudomonadota</taxon>
        <taxon>Alphaproteobacteria</taxon>
        <taxon>Hyphomicrobiales</taxon>
        <taxon>Xanthobacteraceae</taxon>
        <taxon>Labrys</taxon>
    </lineage>
</organism>
<sequence length="353" mass="39618">MRILFLVGSTGCEVPTSDLSPLTIHSTATVYNYFLRKELAGHPNIETATYSFRKVSDPARAAAYVRTLDAPRADHVVCLEQRGFAAAHESVFDYYRNRTPGAVCAICDHDRVLGPEDYLFHAQPSTRMPSSPKTVHLTWAASPTYCYPEKEDGVLNIMVDHHNYSGPDRVREIRSSLAEFAGEIFPKIGHKFGFNKLVVRQFVSRGLVEINPLEPYEPQLYDRKGIPFPEACREYRRSDIFMVTKPESMGLSMIECAMSGALIVAPRHYANPHLLEPLNHLFWDEDISWNKILGLLDVKASVEAAAQFNWQRLAHLMVSTLRQHGPRAPDEAQPPSLQAPATEKAELELGVSS</sequence>
<keyword evidence="3" id="KW-1185">Reference proteome</keyword>
<dbReference type="Proteomes" id="UP001242480">
    <property type="component" value="Unassembled WGS sequence"/>
</dbReference>
<reference evidence="2 3" key="1">
    <citation type="submission" date="2023-07" db="EMBL/GenBank/DDBJ databases">
        <title>Genomic Encyclopedia of Type Strains, Phase IV (KMG-IV): sequencing the most valuable type-strain genomes for metagenomic binning, comparative biology and taxonomic classification.</title>
        <authorList>
            <person name="Goeker M."/>
        </authorList>
    </citation>
    <scope>NUCLEOTIDE SEQUENCE [LARGE SCALE GENOMIC DNA]</scope>
    <source>
        <strain evidence="2 3">DSM 19619</strain>
    </source>
</reference>
<evidence type="ECO:0008006" key="4">
    <source>
        <dbReference type="Google" id="ProtNLM"/>
    </source>
</evidence>
<name>A0ABU0J6Q2_9HYPH</name>
<feature type="region of interest" description="Disordered" evidence="1">
    <location>
        <begin position="324"/>
        <end position="353"/>
    </location>
</feature>
<dbReference type="RefSeq" id="WP_307273222.1">
    <property type="nucleotide sequence ID" value="NZ_JAUSVX010000005.1"/>
</dbReference>
<evidence type="ECO:0000313" key="3">
    <source>
        <dbReference type="Proteomes" id="UP001242480"/>
    </source>
</evidence>
<comment type="caution">
    <text evidence="2">The sequence shown here is derived from an EMBL/GenBank/DDBJ whole genome shotgun (WGS) entry which is preliminary data.</text>
</comment>
<accession>A0ABU0J6Q2</accession>
<proteinExistence type="predicted"/>
<dbReference type="EMBL" id="JAUSVX010000005">
    <property type="protein sequence ID" value="MDQ0469942.1"/>
    <property type="molecule type" value="Genomic_DNA"/>
</dbReference>
<gene>
    <name evidence="2" type="ORF">QO011_002958</name>
</gene>
<evidence type="ECO:0000313" key="2">
    <source>
        <dbReference type="EMBL" id="MDQ0469942.1"/>
    </source>
</evidence>
<protein>
    <recommendedName>
        <fullName evidence="4">Glycosyltransferase</fullName>
    </recommendedName>
</protein>